<keyword evidence="2 7" id="KW-0004">4Fe-4S</keyword>
<dbReference type="Proteomes" id="UP000198755">
    <property type="component" value="Unassembled WGS sequence"/>
</dbReference>
<keyword evidence="8" id="KW-0472">Membrane</keyword>
<accession>A0A1I4D216</accession>
<keyword evidence="3 7" id="KW-0479">Metal-binding</keyword>
<evidence type="ECO:0000256" key="7">
    <source>
        <dbReference type="RuleBase" id="RU000620"/>
    </source>
</evidence>
<protein>
    <recommendedName>
        <fullName evidence="7">High-potential iron-sulfur protein</fullName>
        <shortName evidence="7">HiPIP</shortName>
    </recommendedName>
</protein>
<dbReference type="PROSITE" id="PS51318">
    <property type="entry name" value="TAT"/>
    <property type="match status" value="1"/>
</dbReference>
<dbReference type="InterPro" id="IPR006311">
    <property type="entry name" value="TAT_signal"/>
</dbReference>
<keyword evidence="4 7" id="KW-0249">Electron transport</keyword>
<organism evidence="10 11">
    <name type="scientific">Methylocapsa palsarum</name>
    <dbReference type="NCBI Taxonomy" id="1612308"/>
    <lineage>
        <taxon>Bacteria</taxon>
        <taxon>Pseudomonadati</taxon>
        <taxon>Pseudomonadota</taxon>
        <taxon>Alphaproteobacteria</taxon>
        <taxon>Hyphomicrobiales</taxon>
        <taxon>Beijerinckiaceae</taxon>
        <taxon>Methylocapsa</taxon>
    </lineage>
</organism>
<name>A0A1I4D216_9HYPH</name>
<dbReference type="EMBL" id="FOSN01000032">
    <property type="protein sequence ID" value="SFK86216.1"/>
    <property type="molecule type" value="Genomic_DNA"/>
</dbReference>
<evidence type="ECO:0000259" key="9">
    <source>
        <dbReference type="PROSITE" id="PS51373"/>
    </source>
</evidence>
<keyword evidence="5 7" id="KW-0408">Iron</keyword>
<dbReference type="SUPFAM" id="SSF57652">
    <property type="entry name" value="HIPIP (high potential iron protein)"/>
    <property type="match status" value="1"/>
</dbReference>
<keyword evidence="8" id="KW-1133">Transmembrane helix</keyword>
<dbReference type="PROSITE" id="PS51373">
    <property type="entry name" value="HIPIP"/>
    <property type="match status" value="1"/>
</dbReference>
<evidence type="ECO:0000313" key="11">
    <source>
        <dbReference type="Proteomes" id="UP000198755"/>
    </source>
</evidence>
<evidence type="ECO:0000256" key="1">
    <source>
        <dbReference type="ARBA" id="ARBA00022448"/>
    </source>
</evidence>
<dbReference type="Gene3D" id="4.10.490.10">
    <property type="entry name" value="High potential iron-sulphur protein"/>
    <property type="match status" value="1"/>
</dbReference>
<comment type="subunit">
    <text evidence="7">Homodimer.</text>
</comment>
<dbReference type="GO" id="GO:0046872">
    <property type="term" value="F:metal ion binding"/>
    <property type="evidence" value="ECO:0007669"/>
    <property type="project" value="UniProtKB-KW"/>
</dbReference>
<evidence type="ECO:0000313" key="10">
    <source>
        <dbReference type="EMBL" id="SFK86216.1"/>
    </source>
</evidence>
<feature type="transmembrane region" description="Helical" evidence="8">
    <location>
        <begin position="15"/>
        <end position="33"/>
    </location>
</feature>
<evidence type="ECO:0000256" key="5">
    <source>
        <dbReference type="ARBA" id="ARBA00023004"/>
    </source>
</evidence>
<dbReference type="AlphaFoldDB" id="A0A1I4D216"/>
<evidence type="ECO:0000256" key="6">
    <source>
        <dbReference type="ARBA" id="ARBA00023014"/>
    </source>
</evidence>
<keyword evidence="11" id="KW-1185">Reference proteome</keyword>
<evidence type="ECO:0000256" key="4">
    <source>
        <dbReference type="ARBA" id="ARBA00022982"/>
    </source>
</evidence>
<keyword evidence="1 7" id="KW-0813">Transport</keyword>
<evidence type="ECO:0000256" key="2">
    <source>
        <dbReference type="ARBA" id="ARBA00022485"/>
    </source>
</evidence>
<comment type="function">
    <text evidence="7">Specific class of high-redox-potential 4Fe-4S ferredoxins. Functions in anaerobic electron transport in most purple and in some other photosynthetic bacteria and in at least one genus (Paracoccus) of halophilic, denitrifying bacteria.</text>
</comment>
<keyword evidence="8" id="KW-0812">Transmembrane</keyword>
<dbReference type="GO" id="GO:0019646">
    <property type="term" value="P:aerobic electron transport chain"/>
    <property type="evidence" value="ECO:0007669"/>
    <property type="project" value="InterPro"/>
</dbReference>
<keyword evidence="6 7" id="KW-0411">Iron-sulfur</keyword>
<dbReference type="InterPro" id="IPR036369">
    <property type="entry name" value="HIPIP_sf"/>
</dbReference>
<dbReference type="InterPro" id="IPR000170">
    <property type="entry name" value="High_potential_FeS_prot"/>
</dbReference>
<gene>
    <name evidence="10" type="ORF">SAMN05444581_13214</name>
</gene>
<dbReference type="Pfam" id="PF01355">
    <property type="entry name" value="HIPIP"/>
    <property type="match status" value="1"/>
</dbReference>
<proteinExistence type="inferred from homology"/>
<evidence type="ECO:0000256" key="3">
    <source>
        <dbReference type="ARBA" id="ARBA00022723"/>
    </source>
</evidence>
<reference evidence="10 11" key="1">
    <citation type="submission" date="2016-10" db="EMBL/GenBank/DDBJ databases">
        <authorList>
            <person name="de Groot N.N."/>
        </authorList>
    </citation>
    <scope>NUCLEOTIDE SEQUENCE [LARGE SCALE GENOMIC DNA]</scope>
    <source>
        <strain evidence="10 11">NE2</strain>
    </source>
</reference>
<dbReference type="GO" id="GO:0009055">
    <property type="term" value="F:electron transfer activity"/>
    <property type="evidence" value="ECO:0007669"/>
    <property type="project" value="InterPro"/>
</dbReference>
<comment type="similarity">
    <text evidence="7">Belongs to the high-potential iron-sulfur protein (HiPIP) family.</text>
</comment>
<sequence length="89" mass="9345">MPHENGNGPETSRRAFLHVAGVAVSALSIIGMTSRAEAKASQQSVGYQGSPKGNQNCANCRIFVAPNSCKQVDGVVSPNGWCRIWSKAG</sequence>
<evidence type="ECO:0000256" key="8">
    <source>
        <dbReference type="SAM" id="Phobius"/>
    </source>
</evidence>
<dbReference type="GO" id="GO:0051539">
    <property type="term" value="F:4 iron, 4 sulfur cluster binding"/>
    <property type="evidence" value="ECO:0007669"/>
    <property type="project" value="UniProtKB-KW"/>
</dbReference>
<feature type="domain" description="High potential iron-sulfur proteins family profile" evidence="9">
    <location>
        <begin position="29"/>
        <end position="89"/>
    </location>
</feature>